<gene>
    <name evidence="3" type="ORF">B0A54_03788</name>
</gene>
<dbReference type="OrthoDB" id="3650120at2759"/>
<keyword evidence="2" id="KW-0732">Signal</keyword>
<evidence type="ECO:0000256" key="1">
    <source>
        <dbReference type="SAM" id="MobiDB-lite"/>
    </source>
</evidence>
<dbReference type="EMBL" id="NAJP01000007">
    <property type="protein sequence ID" value="TKA46832.1"/>
    <property type="molecule type" value="Genomic_DNA"/>
</dbReference>
<evidence type="ECO:0000256" key="2">
    <source>
        <dbReference type="SAM" id="SignalP"/>
    </source>
</evidence>
<name>A0A4U0VDV0_9PEZI</name>
<protein>
    <submittedName>
        <fullName evidence="3">Uncharacterized protein</fullName>
    </submittedName>
</protein>
<feature type="chain" id="PRO_5020589514" evidence="2">
    <location>
        <begin position="25"/>
        <end position="219"/>
    </location>
</feature>
<feature type="compositionally biased region" description="Basic and acidic residues" evidence="1">
    <location>
        <begin position="71"/>
        <end position="86"/>
    </location>
</feature>
<accession>A0A4U0VDV0</accession>
<reference evidence="3 4" key="1">
    <citation type="submission" date="2017-03" db="EMBL/GenBank/DDBJ databases">
        <title>Genomes of endolithic fungi from Antarctica.</title>
        <authorList>
            <person name="Coleine C."/>
            <person name="Masonjones S."/>
            <person name="Stajich J.E."/>
        </authorList>
    </citation>
    <scope>NUCLEOTIDE SEQUENCE [LARGE SCALE GENOMIC DNA]</scope>
    <source>
        <strain evidence="3 4">CCFEE 5311</strain>
    </source>
</reference>
<feature type="signal peptide" evidence="2">
    <location>
        <begin position="1"/>
        <end position="24"/>
    </location>
</feature>
<organism evidence="3 4">
    <name type="scientific">Friedmanniomyces endolithicus</name>
    <dbReference type="NCBI Taxonomy" id="329885"/>
    <lineage>
        <taxon>Eukaryota</taxon>
        <taxon>Fungi</taxon>
        <taxon>Dikarya</taxon>
        <taxon>Ascomycota</taxon>
        <taxon>Pezizomycotina</taxon>
        <taxon>Dothideomycetes</taxon>
        <taxon>Dothideomycetidae</taxon>
        <taxon>Mycosphaerellales</taxon>
        <taxon>Teratosphaeriaceae</taxon>
        <taxon>Friedmanniomyces</taxon>
    </lineage>
</organism>
<sequence length="219" mass="24424">MRTPTGSLLLLLLCLGGFLTAASAVSAKPLRHPHYPVAVASDQQQQQQQQQLVQPATLRQYSPQSQAAQSQRRDQPHPPGHLERPSRHSSGHLAAAPNSVGMLMTTANHNEDDAGEVLHVWLPLGRRVYTRDDPYLPLHPVTSRITTMIRSTPRIATPEHLENILCRIYPHYNLTAEEVEGSRVVEGHGPLEVRRRDGLVRLADLGGRPWREVEAYECS</sequence>
<feature type="region of interest" description="Disordered" evidence="1">
    <location>
        <begin position="39"/>
        <end position="94"/>
    </location>
</feature>
<comment type="caution">
    <text evidence="3">The sequence shown here is derived from an EMBL/GenBank/DDBJ whole genome shotgun (WGS) entry which is preliminary data.</text>
</comment>
<dbReference type="AlphaFoldDB" id="A0A4U0VDV0"/>
<proteinExistence type="predicted"/>
<evidence type="ECO:0000313" key="3">
    <source>
        <dbReference type="EMBL" id="TKA46832.1"/>
    </source>
</evidence>
<dbReference type="Proteomes" id="UP000310066">
    <property type="component" value="Unassembled WGS sequence"/>
</dbReference>
<evidence type="ECO:0000313" key="4">
    <source>
        <dbReference type="Proteomes" id="UP000310066"/>
    </source>
</evidence>
<feature type="compositionally biased region" description="Low complexity" evidence="1">
    <location>
        <begin position="59"/>
        <end position="70"/>
    </location>
</feature>